<dbReference type="Proteomes" id="UP000221504">
    <property type="component" value="Unassembled WGS sequence"/>
</dbReference>
<dbReference type="AlphaFoldDB" id="A0A2C6BDD4"/>
<organism evidence="1 2">
    <name type="scientific">Fusobacterium nucleatum subsp. polymorphum</name>
    <name type="common">Fusobacterium polymorphum</name>
    <dbReference type="NCBI Taxonomy" id="76857"/>
    <lineage>
        <taxon>Bacteria</taxon>
        <taxon>Fusobacteriati</taxon>
        <taxon>Fusobacteriota</taxon>
        <taxon>Fusobacteriia</taxon>
        <taxon>Fusobacteriales</taxon>
        <taxon>Fusobacteriaceae</taxon>
        <taxon>Fusobacterium</taxon>
    </lineage>
</organism>
<evidence type="ECO:0000313" key="2">
    <source>
        <dbReference type="Proteomes" id="UP000221504"/>
    </source>
</evidence>
<dbReference type="EMBL" id="NIRM01000007">
    <property type="protein sequence ID" value="PHI03618.1"/>
    <property type="molecule type" value="Genomic_DNA"/>
</dbReference>
<accession>A0A2C6BDD4</accession>
<proteinExistence type="predicted"/>
<reference evidence="1 2" key="1">
    <citation type="submission" date="2017-06" db="EMBL/GenBank/DDBJ databases">
        <title>Draft genome sequence of Fusobacterium nucleatum subsp. polymorphum KCOM 1267 (=ChDC F290).</title>
        <authorList>
            <person name="Kook J.-K."/>
            <person name="Park S.-N."/>
            <person name="Lim Y.K."/>
            <person name="Roh H."/>
        </authorList>
    </citation>
    <scope>NUCLEOTIDE SEQUENCE [LARGE SCALE GENOMIC DNA]</scope>
    <source>
        <strain evidence="2">KCOM 1267(ChDC F290)</strain>
    </source>
</reference>
<protein>
    <submittedName>
        <fullName evidence="1">Uncharacterized protein</fullName>
    </submittedName>
</protein>
<gene>
    <name evidence="1" type="ORF">CBG52_12560</name>
</gene>
<evidence type="ECO:0000313" key="1">
    <source>
        <dbReference type="EMBL" id="PHI03618.1"/>
    </source>
</evidence>
<dbReference type="RefSeq" id="WP_099011968.1">
    <property type="nucleotide sequence ID" value="NZ_CP077155.1"/>
</dbReference>
<name>A0A2C6BDD4_FUSNP</name>
<sequence>MQLKKEFLELSTNFNNNINEDKLLFIGMFLNFYMSKSNFKNKSEVHEHLKLYFNTDKKPIEIVKEVINNENTDMNYLLNRLYLALVHKKENKTIDKNTWEHFLENL</sequence>
<comment type="caution">
    <text evidence="1">The sequence shown here is derived from an EMBL/GenBank/DDBJ whole genome shotgun (WGS) entry which is preliminary data.</text>
</comment>